<dbReference type="InterPro" id="IPR052736">
    <property type="entry name" value="Stf3_sulfotransferase"/>
</dbReference>
<name>A0A7W4W405_9GAMM</name>
<reference evidence="1 2" key="1">
    <citation type="submission" date="2020-08" db="EMBL/GenBank/DDBJ databases">
        <title>Genomic Encyclopedia of Type Strains, Phase III (KMG-III): the genomes of soil and plant-associated and newly described type strains.</title>
        <authorList>
            <person name="Whitman W."/>
        </authorList>
    </citation>
    <scope>NUCLEOTIDE SEQUENCE [LARGE SCALE GENOMIC DNA]</scope>
    <source>
        <strain evidence="1 2">CECT 8654</strain>
    </source>
</reference>
<dbReference type="PANTHER" id="PTHR36451:SF1">
    <property type="entry name" value="OMEGA-HYDROXY-BETA-DIHYDROMENAQUINONE-9 SULFOTRANSFERASE STF3"/>
    <property type="match status" value="1"/>
</dbReference>
<dbReference type="AlphaFoldDB" id="A0A7W4W405"/>
<proteinExistence type="predicted"/>
<keyword evidence="2" id="KW-1185">Reference proteome</keyword>
<dbReference type="Proteomes" id="UP000537130">
    <property type="component" value="Unassembled WGS sequence"/>
</dbReference>
<dbReference type="Pfam" id="PF13469">
    <property type="entry name" value="Sulfotransfer_3"/>
    <property type="match status" value="1"/>
</dbReference>
<gene>
    <name evidence="1" type="ORF">FHR99_001284</name>
</gene>
<dbReference type="RefSeq" id="WP_183409693.1">
    <property type="nucleotide sequence ID" value="NZ_JACHWY010000001.1"/>
</dbReference>
<accession>A0A7W4W405</accession>
<evidence type="ECO:0000313" key="1">
    <source>
        <dbReference type="EMBL" id="MBB3047048.1"/>
    </source>
</evidence>
<dbReference type="EMBL" id="JACHWY010000001">
    <property type="protein sequence ID" value="MBB3047048.1"/>
    <property type="molecule type" value="Genomic_DNA"/>
</dbReference>
<dbReference type="SUPFAM" id="SSF52540">
    <property type="entry name" value="P-loop containing nucleoside triphosphate hydrolases"/>
    <property type="match status" value="1"/>
</dbReference>
<evidence type="ECO:0000313" key="2">
    <source>
        <dbReference type="Proteomes" id="UP000537130"/>
    </source>
</evidence>
<dbReference type="InterPro" id="IPR027417">
    <property type="entry name" value="P-loop_NTPase"/>
</dbReference>
<dbReference type="PANTHER" id="PTHR36451">
    <property type="entry name" value="PAPS-DEPENDENT SULFOTRANSFERASE STF3"/>
    <property type="match status" value="1"/>
</dbReference>
<protein>
    <submittedName>
        <fullName evidence="1">Soluble cytochrome b562</fullName>
    </submittedName>
</protein>
<dbReference type="Gene3D" id="3.40.50.300">
    <property type="entry name" value="P-loop containing nucleotide triphosphate hydrolases"/>
    <property type="match status" value="1"/>
</dbReference>
<comment type="caution">
    <text evidence="1">The sequence shown here is derived from an EMBL/GenBank/DDBJ whole genome shotgun (WGS) entry which is preliminary data.</text>
</comment>
<organism evidence="1 2">
    <name type="scientific">Litorivivens lipolytica</name>
    <dbReference type="NCBI Taxonomy" id="1524264"/>
    <lineage>
        <taxon>Bacteria</taxon>
        <taxon>Pseudomonadati</taxon>
        <taxon>Pseudomonadota</taxon>
        <taxon>Gammaproteobacteria</taxon>
        <taxon>Litorivivens</taxon>
    </lineage>
</organism>
<sequence length="414" mass="48204">MYKARLPFNLKMLNMAGRSLRLIGIRGASLNPRYLLRRARRTTNLNDFGPDDFREGLDTLCHSLETEAKLTAFGRLIAQAEILHALENRLKLIHSFKVNRELSGSPISRPLIITGVPHAGSSLLHDLLAQDPDNRVPLSWEMRYPFPPPRTETYQSDARIARVNRELKNAQRLMPEIKRLYPMGAQRPQECVSITAMNLTSMNFGVNYRVPSYQRWLNNHADFRGAYNLHYQFLQHLQYRHKTERWVLMSNGHLWHLEALLKRYPDALIVQIHRDPLKSVCALSNLTYTLRSLASNTPDLKDIARNQADLVAEGLDRNLKLRQSGVLPAKQVLDIHYQDIHSEPLAVVQRIYQHFKLPLADAALDGMQALLDTHDYVQFDRHRYHFMATGLRLEEERRRYKPYMDYFKVPQERV</sequence>